<proteinExistence type="inferred from homology"/>
<comment type="subcellular location">
    <subcellularLocation>
        <location evidence="1">Membrane</location>
        <topology evidence="1">Multi-pass membrane protein</topology>
    </subcellularLocation>
</comment>
<evidence type="ECO:0000313" key="13">
    <source>
        <dbReference type="EMBL" id="MBB5472877.1"/>
    </source>
</evidence>
<evidence type="ECO:0000259" key="11">
    <source>
        <dbReference type="SMART" id="SM00756"/>
    </source>
</evidence>
<dbReference type="CDD" id="cd12922">
    <property type="entry name" value="VKOR_5"/>
    <property type="match status" value="1"/>
</dbReference>
<keyword evidence="4" id="KW-0874">Quinone</keyword>
<dbReference type="Proteomes" id="UP000564629">
    <property type="component" value="Unassembled WGS sequence"/>
</dbReference>
<evidence type="ECO:0000256" key="9">
    <source>
        <dbReference type="ARBA" id="ARBA00023284"/>
    </source>
</evidence>
<feature type="transmembrane region" description="Helical" evidence="10">
    <location>
        <begin position="182"/>
        <end position="203"/>
    </location>
</feature>
<evidence type="ECO:0000256" key="8">
    <source>
        <dbReference type="ARBA" id="ARBA00023157"/>
    </source>
</evidence>
<feature type="domain" description="Vitamin K epoxide reductase" evidence="11">
    <location>
        <begin position="19"/>
        <end position="160"/>
    </location>
</feature>
<keyword evidence="3 10" id="KW-0812">Transmembrane</keyword>
<accession>A0A511FCR8</accession>
<evidence type="ECO:0000256" key="6">
    <source>
        <dbReference type="ARBA" id="ARBA00023002"/>
    </source>
</evidence>
<dbReference type="InterPro" id="IPR038354">
    <property type="entry name" value="VKOR_sf"/>
</dbReference>
<dbReference type="SMART" id="SM00756">
    <property type="entry name" value="VKc"/>
    <property type="match status" value="1"/>
</dbReference>
<name>A0A511FCR8_9CELL</name>
<feature type="transmembrane region" description="Helical" evidence="10">
    <location>
        <begin position="83"/>
        <end position="101"/>
    </location>
</feature>
<sequence length="211" mass="22940">MTAVATTPGTVLFEPRAAERRRAIAVTALAAIGLAAAIALLLERFAILEDPTHVPSCTLNPILSCTSVMASDQASVFGFPNPLIGVVGFTVVLTAGASMLSGARLGEWFWLGLQAGVTFGAVFVHWLAFQSLYRIGALCPYCLVVWAVMIPLFLSVTLRNLQRWQLSLPRPARSALAVAVDYRSTILTVWYLAITLLAVQRFWSYWSTLLP</sequence>
<reference evidence="12 14" key="1">
    <citation type="submission" date="2019-07" db="EMBL/GenBank/DDBJ databases">
        <title>Whole genome shotgun sequence of Cellulomonas hominis NBRC 16055.</title>
        <authorList>
            <person name="Hosoyama A."/>
            <person name="Uohara A."/>
            <person name="Ohji S."/>
            <person name="Ichikawa N."/>
        </authorList>
    </citation>
    <scope>NUCLEOTIDE SEQUENCE [LARGE SCALE GENOMIC DNA]</scope>
    <source>
        <strain evidence="12 14">NBRC 16055</strain>
    </source>
</reference>
<keyword evidence="9" id="KW-0676">Redox-active center</keyword>
<evidence type="ECO:0000256" key="10">
    <source>
        <dbReference type="SAM" id="Phobius"/>
    </source>
</evidence>
<dbReference type="RefSeq" id="WP_146837637.1">
    <property type="nucleotide sequence ID" value="NZ_BJVQ01000027.1"/>
</dbReference>
<evidence type="ECO:0000256" key="3">
    <source>
        <dbReference type="ARBA" id="ARBA00022692"/>
    </source>
</evidence>
<evidence type="ECO:0000256" key="2">
    <source>
        <dbReference type="ARBA" id="ARBA00006214"/>
    </source>
</evidence>
<dbReference type="InterPro" id="IPR012932">
    <property type="entry name" value="VKOR"/>
</dbReference>
<keyword evidence="14" id="KW-1185">Reference proteome</keyword>
<keyword evidence="8" id="KW-1015">Disulfide bond</keyword>
<dbReference type="EMBL" id="BJVQ01000027">
    <property type="protein sequence ID" value="GEL46972.1"/>
    <property type="molecule type" value="Genomic_DNA"/>
</dbReference>
<evidence type="ECO:0000256" key="1">
    <source>
        <dbReference type="ARBA" id="ARBA00004141"/>
    </source>
</evidence>
<evidence type="ECO:0000256" key="7">
    <source>
        <dbReference type="ARBA" id="ARBA00023136"/>
    </source>
</evidence>
<comment type="caution">
    <text evidence="12">The sequence shown here is derived from an EMBL/GenBank/DDBJ whole genome shotgun (WGS) entry which is preliminary data.</text>
</comment>
<dbReference type="EMBL" id="JACHDN010000001">
    <property type="protein sequence ID" value="MBB5472877.1"/>
    <property type="molecule type" value="Genomic_DNA"/>
</dbReference>
<evidence type="ECO:0000256" key="4">
    <source>
        <dbReference type="ARBA" id="ARBA00022719"/>
    </source>
</evidence>
<dbReference type="PANTHER" id="PTHR34573:SF1">
    <property type="entry name" value="VITAMIN K EPOXIDE REDUCTASE DOMAIN-CONTAINING PROTEIN"/>
    <property type="match status" value="1"/>
</dbReference>
<evidence type="ECO:0000313" key="14">
    <source>
        <dbReference type="Proteomes" id="UP000321723"/>
    </source>
</evidence>
<dbReference type="Proteomes" id="UP000321723">
    <property type="component" value="Unassembled WGS sequence"/>
</dbReference>
<dbReference type="Pfam" id="PF07884">
    <property type="entry name" value="VKOR"/>
    <property type="match status" value="1"/>
</dbReference>
<evidence type="ECO:0000313" key="15">
    <source>
        <dbReference type="Proteomes" id="UP000564629"/>
    </source>
</evidence>
<evidence type="ECO:0000256" key="5">
    <source>
        <dbReference type="ARBA" id="ARBA00022989"/>
    </source>
</evidence>
<comment type="similarity">
    <text evidence="2">Belongs to the VKOR family.</text>
</comment>
<feature type="transmembrane region" description="Helical" evidence="10">
    <location>
        <begin position="23"/>
        <end position="42"/>
    </location>
</feature>
<dbReference type="InterPro" id="IPR041714">
    <property type="entry name" value="VKOR_Actinobacteria"/>
</dbReference>
<dbReference type="Gene3D" id="1.20.1440.130">
    <property type="entry name" value="VKOR domain"/>
    <property type="match status" value="1"/>
</dbReference>
<keyword evidence="7 10" id="KW-0472">Membrane</keyword>
<evidence type="ECO:0000313" key="12">
    <source>
        <dbReference type="EMBL" id="GEL46972.1"/>
    </source>
</evidence>
<dbReference type="OrthoDB" id="9783799at2"/>
<dbReference type="AlphaFoldDB" id="A0A511FCR8"/>
<reference evidence="13 15" key="2">
    <citation type="submission" date="2020-08" db="EMBL/GenBank/DDBJ databases">
        <title>Sequencing the genomes of 1000 actinobacteria strains.</title>
        <authorList>
            <person name="Klenk H.-P."/>
        </authorList>
    </citation>
    <scope>NUCLEOTIDE SEQUENCE [LARGE SCALE GENOMIC DNA]</scope>
    <source>
        <strain evidence="13 15">DSM 9581</strain>
    </source>
</reference>
<dbReference type="GO" id="GO:0016491">
    <property type="term" value="F:oxidoreductase activity"/>
    <property type="evidence" value="ECO:0007669"/>
    <property type="project" value="UniProtKB-KW"/>
</dbReference>
<dbReference type="PANTHER" id="PTHR34573">
    <property type="entry name" value="VKC DOMAIN-CONTAINING PROTEIN"/>
    <property type="match status" value="1"/>
</dbReference>
<dbReference type="GO" id="GO:0048038">
    <property type="term" value="F:quinone binding"/>
    <property type="evidence" value="ECO:0007669"/>
    <property type="project" value="UniProtKB-KW"/>
</dbReference>
<keyword evidence="6" id="KW-0560">Oxidoreductase</keyword>
<protein>
    <submittedName>
        <fullName evidence="13">Putative membrane protein</fullName>
    </submittedName>
</protein>
<dbReference type="GO" id="GO:0016020">
    <property type="term" value="C:membrane"/>
    <property type="evidence" value="ECO:0007669"/>
    <property type="project" value="UniProtKB-SubCell"/>
</dbReference>
<feature type="transmembrane region" description="Helical" evidence="10">
    <location>
        <begin position="108"/>
        <end position="129"/>
    </location>
</feature>
<feature type="transmembrane region" description="Helical" evidence="10">
    <location>
        <begin position="135"/>
        <end position="161"/>
    </location>
</feature>
<keyword evidence="5 10" id="KW-1133">Transmembrane helix</keyword>
<gene>
    <name evidence="12" type="ORF">CHO01_20880</name>
    <name evidence="13" type="ORF">HNR08_001613</name>
</gene>
<organism evidence="12 14">
    <name type="scientific">Cellulomonas hominis</name>
    <dbReference type="NCBI Taxonomy" id="156981"/>
    <lineage>
        <taxon>Bacteria</taxon>
        <taxon>Bacillati</taxon>
        <taxon>Actinomycetota</taxon>
        <taxon>Actinomycetes</taxon>
        <taxon>Micrococcales</taxon>
        <taxon>Cellulomonadaceae</taxon>
        <taxon>Cellulomonas</taxon>
    </lineage>
</organism>